<dbReference type="Proteomes" id="UP000037043">
    <property type="component" value="Unassembled WGS sequence"/>
</dbReference>
<accession>A0A0L6ZBQ3</accession>
<proteinExistence type="predicted"/>
<name>A0A0L6ZBQ3_9CLOT</name>
<dbReference type="RefSeq" id="WP_052220798.1">
    <property type="nucleotide sequence ID" value="NZ_LHUR01000015.1"/>
</dbReference>
<keyword evidence="3" id="KW-1185">Reference proteome</keyword>
<comment type="caution">
    <text evidence="2">The sequence shown here is derived from an EMBL/GenBank/DDBJ whole genome shotgun (WGS) entry which is preliminary data.</text>
</comment>
<feature type="domain" description="DUF1540" evidence="1">
    <location>
        <begin position="11"/>
        <end position="47"/>
    </location>
</feature>
<evidence type="ECO:0000313" key="3">
    <source>
        <dbReference type="Proteomes" id="UP000037043"/>
    </source>
</evidence>
<evidence type="ECO:0000313" key="2">
    <source>
        <dbReference type="EMBL" id="KOA20401.1"/>
    </source>
</evidence>
<dbReference type="InterPro" id="IPR011437">
    <property type="entry name" value="DUF1540"/>
</dbReference>
<dbReference type="EMBL" id="LHUR01000015">
    <property type="protein sequence ID" value="KOA20401.1"/>
    <property type="molecule type" value="Genomic_DNA"/>
</dbReference>
<dbReference type="Pfam" id="PF07561">
    <property type="entry name" value="DUF1540"/>
    <property type="match status" value="1"/>
</dbReference>
<organism evidence="2 3">
    <name type="scientific">Clostridium homopropionicum DSM 5847</name>
    <dbReference type="NCBI Taxonomy" id="1121318"/>
    <lineage>
        <taxon>Bacteria</taxon>
        <taxon>Bacillati</taxon>
        <taxon>Bacillota</taxon>
        <taxon>Clostridia</taxon>
        <taxon>Eubacteriales</taxon>
        <taxon>Clostridiaceae</taxon>
        <taxon>Clostridium</taxon>
    </lineage>
</organism>
<protein>
    <recommendedName>
        <fullName evidence="1">DUF1540 domain-containing protein</fullName>
    </recommendedName>
</protein>
<evidence type="ECO:0000259" key="1">
    <source>
        <dbReference type="Pfam" id="PF07561"/>
    </source>
</evidence>
<sequence>MSSKVVKSMCEECFFNEEHQCHAGSIEVRSSGDNKVHSSEGICCSTFEAKNDTCGCRNH</sequence>
<gene>
    <name evidence="2" type="ORF">CLHOM_12200</name>
</gene>
<reference evidence="3" key="1">
    <citation type="submission" date="2015-08" db="EMBL/GenBank/DDBJ databases">
        <title>Genome sequence of the strict anaerobe Clostridium homopropionicum LuHBu1 (DSM 5847T).</title>
        <authorList>
            <person name="Poehlein A."/>
            <person name="Beck M."/>
            <person name="Schiel-Bengelsdorf B."/>
            <person name="Bengelsdorf F.R."/>
            <person name="Daniel R."/>
            <person name="Duerre P."/>
        </authorList>
    </citation>
    <scope>NUCLEOTIDE SEQUENCE [LARGE SCALE GENOMIC DNA]</scope>
    <source>
        <strain evidence="3">DSM 5847</strain>
    </source>
</reference>
<dbReference type="PATRIC" id="fig|1121318.3.peg.1231"/>
<dbReference type="AlphaFoldDB" id="A0A0L6ZBQ3"/>